<keyword evidence="7" id="KW-1185">Reference proteome</keyword>
<feature type="transmembrane region" description="Helical" evidence="5">
    <location>
        <begin position="241"/>
        <end position="266"/>
    </location>
</feature>
<evidence type="ECO:0000256" key="1">
    <source>
        <dbReference type="ARBA" id="ARBA00004141"/>
    </source>
</evidence>
<dbReference type="AlphaFoldDB" id="A0A9P4WDS9"/>
<feature type="transmembrane region" description="Helical" evidence="5">
    <location>
        <begin position="286"/>
        <end position="306"/>
    </location>
</feature>
<dbReference type="EMBL" id="SWKU01000004">
    <property type="protein sequence ID" value="KAF3007943.1"/>
    <property type="molecule type" value="Genomic_DNA"/>
</dbReference>
<evidence type="ECO:0000256" key="2">
    <source>
        <dbReference type="ARBA" id="ARBA00022692"/>
    </source>
</evidence>
<gene>
    <name evidence="6" type="ORF">E8E13_011277</name>
</gene>
<keyword evidence="4 5" id="KW-0472">Membrane</keyword>
<dbReference type="InterPro" id="IPR005178">
    <property type="entry name" value="Ostalpha/TMEM184C"/>
</dbReference>
<dbReference type="PANTHER" id="PTHR23423">
    <property type="entry name" value="ORGANIC SOLUTE TRANSPORTER-RELATED"/>
    <property type="match status" value="1"/>
</dbReference>
<feature type="transmembrane region" description="Helical" evidence="5">
    <location>
        <begin position="169"/>
        <end position="194"/>
    </location>
</feature>
<feature type="transmembrane region" description="Helical" evidence="5">
    <location>
        <begin position="54"/>
        <end position="75"/>
    </location>
</feature>
<evidence type="ECO:0000256" key="3">
    <source>
        <dbReference type="ARBA" id="ARBA00022989"/>
    </source>
</evidence>
<sequence>MEGLETYLIPRRNHINTSSIIDSATSHVCPTENLDGPAIIPIIGKYTFHEVATIVSGACALFSVIICGFIIAGHATNYSYPVQQRQIIRIILLIPWVALFSFLVVLEEKAGVYIVESLDFGCSIALSAFLLLMCDYILSHPDGFDDLFGAGARSRGALQTNGPAWLKRIWYGVLQFIPSSIIIWIGSIIALAVGQYCRQSNSIHFAHLWITIFKFVVTTISILCCLRFYSRNKPKLLQHKILLKLFTFKSIIGLNVAQTFVINILAGHGTLSPNKYMTYHDINDGLASLILACEMPIFAVLMIFAFPSKPYKSSNKAAPVGPFKAIIQALDIRDLLGAIVRGPMRLVREQEREIRRGSSIMMGKQDGVNTHEFEEDTMYEGNSARAGIAV</sequence>
<evidence type="ECO:0000313" key="7">
    <source>
        <dbReference type="Proteomes" id="UP000801428"/>
    </source>
</evidence>
<comment type="caution">
    <text evidence="6">The sequence shown here is derived from an EMBL/GenBank/DDBJ whole genome shotgun (WGS) entry which is preliminary data.</text>
</comment>
<keyword evidence="3 5" id="KW-1133">Transmembrane helix</keyword>
<proteinExistence type="predicted"/>
<evidence type="ECO:0000313" key="6">
    <source>
        <dbReference type="EMBL" id="KAF3007943.1"/>
    </source>
</evidence>
<feature type="transmembrane region" description="Helical" evidence="5">
    <location>
        <begin position="206"/>
        <end position="229"/>
    </location>
</feature>
<keyword evidence="2 5" id="KW-0812">Transmembrane</keyword>
<dbReference type="GO" id="GO:0016020">
    <property type="term" value="C:membrane"/>
    <property type="evidence" value="ECO:0007669"/>
    <property type="project" value="UniProtKB-SubCell"/>
</dbReference>
<dbReference type="OrthoDB" id="5348404at2759"/>
<dbReference type="SMART" id="SM01417">
    <property type="entry name" value="Solute_trans_a"/>
    <property type="match status" value="1"/>
</dbReference>
<reference evidence="6" key="1">
    <citation type="submission" date="2019-04" db="EMBL/GenBank/DDBJ databases">
        <title>Sequencing of skin fungus with MAO and IRED activity.</title>
        <authorList>
            <person name="Marsaioli A.J."/>
            <person name="Bonatto J.M.C."/>
            <person name="Reis Junior O."/>
        </authorList>
    </citation>
    <scope>NUCLEOTIDE SEQUENCE</scope>
    <source>
        <strain evidence="6">30M1</strain>
    </source>
</reference>
<name>A0A9P4WDS9_CURKU</name>
<evidence type="ECO:0000256" key="5">
    <source>
        <dbReference type="SAM" id="Phobius"/>
    </source>
</evidence>
<comment type="subcellular location">
    <subcellularLocation>
        <location evidence="1">Membrane</location>
        <topology evidence="1">Multi-pass membrane protein</topology>
    </subcellularLocation>
</comment>
<feature type="transmembrane region" description="Helical" evidence="5">
    <location>
        <begin position="87"/>
        <end position="106"/>
    </location>
</feature>
<dbReference type="Pfam" id="PF03619">
    <property type="entry name" value="Solute_trans_a"/>
    <property type="match status" value="1"/>
</dbReference>
<dbReference type="Proteomes" id="UP000801428">
    <property type="component" value="Unassembled WGS sequence"/>
</dbReference>
<accession>A0A9P4WDS9</accession>
<evidence type="ECO:0000256" key="4">
    <source>
        <dbReference type="ARBA" id="ARBA00023136"/>
    </source>
</evidence>
<organism evidence="6 7">
    <name type="scientific">Curvularia kusanoi</name>
    <name type="common">Cochliobolus kusanoi</name>
    <dbReference type="NCBI Taxonomy" id="90978"/>
    <lineage>
        <taxon>Eukaryota</taxon>
        <taxon>Fungi</taxon>
        <taxon>Dikarya</taxon>
        <taxon>Ascomycota</taxon>
        <taxon>Pezizomycotina</taxon>
        <taxon>Dothideomycetes</taxon>
        <taxon>Pleosporomycetidae</taxon>
        <taxon>Pleosporales</taxon>
        <taxon>Pleosporineae</taxon>
        <taxon>Pleosporaceae</taxon>
        <taxon>Curvularia</taxon>
    </lineage>
</organism>
<feature type="transmembrane region" description="Helical" evidence="5">
    <location>
        <begin position="118"/>
        <end position="138"/>
    </location>
</feature>
<protein>
    <submittedName>
        <fullName evidence="6">Uncharacterized protein</fullName>
    </submittedName>
</protein>